<evidence type="ECO:0000313" key="2">
    <source>
        <dbReference type="EMBL" id="KAL2529415.1"/>
    </source>
</evidence>
<comment type="caution">
    <text evidence="2">The sequence shown here is derived from an EMBL/GenBank/DDBJ whole genome shotgun (WGS) entry which is preliminary data.</text>
</comment>
<accession>A0ABD1UY62</accession>
<proteinExistence type="predicted"/>
<sequence length="101" mass="11668">MLPLLQPFAELENEKLHLKEVGFEDLVHWYKDMNEKLLAVMSEKIKMERKWDSLEESINNKFAEVLAVLKACRHNAKSLGQMQSRPGKASGRLKGNFPPYP</sequence>
<name>A0ABD1UY62_9LAMI</name>
<organism evidence="2 3">
    <name type="scientific">Forsythia ovata</name>
    <dbReference type="NCBI Taxonomy" id="205694"/>
    <lineage>
        <taxon>Eukaryota</taxon>
        <taxon>Viridiplantae</taxon>
        <taxon>Streptophyta</taxon>
        <taxon>Embryophyta</taxon>
        <taxon>Tracheophyta</taxon>
        <taxon>Spermatophyta</taxon>
        <taxon>Magnoliopsida</taxon>
        <taxon>eudicotyledons</taxon>
        <taxon>Gunneridae</taxon>
        <taxon>Pentapetalae</taxon>
        <taxon>asterids</taxon>
        <taxon>lamiids</taxon>
        <taxon>Lamiales</taxon>
        <taxon>Oleaceae</taxon>
        <taxon>Forsythieae</taxon>
        <taxon>Forsythia</taxon>
    </lineage>
</organism>
<dbReference type="AlphaFoldDB" id="A0ABD1UY62"/>
<evidence type="ECO:0000256" key="1">
    <source>
        <dbReference type="SAM" id="MobiDB-lite"/>
    </source>
</evidence>
<dbReference type="Proteomes" id="UP001604277">
    <property type="component" value="Unassembled WGS sequence"/>
</dbReference>
<dbReference type="EMBL" id="JBFOLJ010000006">
    <property type="protein sequence ID" value="KAL2529415.1"/>
    <property type="molecule type" value="Genomic_DNA"/>
</dbReference>
<evidence type="ECO:0000313" key="3">
    <source>
        <dbReference type="Proteomes" id="UP001604277"/>
    </source>
</evidence>
<reference evidence="3" key="1">
    <citation type="submission" date="2024-07" db="EMBL/GenBank/DDBJ databases">
        <title>Two chromosome-level genome assemblies of Korean endemic species Abeliophyllum distichum and Forsythia ovata (Oleaceae).</title>
        <authorList>
            <person name="Jang H."/>
        </authorList>
    </citation>
    <scope>NUCLEOTIDE SEQUENCE [LARGE SCALE GENOMIC DNA]</scope>
</reference>
<protein>
    <submittedName>
        <fullName evidence="2">Uncharacterized protein</fullName>
    </submittedName>
</protein>
<keyword evidence="3" id="KW-1185">Reference proteome</keyword>
<gene>
    <name evidence="2" type="ORF">Fot_22016</name>
</gene>
<feature type="region of interest" description="Disordered" evidence="1">
    <location>
        <begin position="79"/>
        <end position="101"/>
    </location>
</feature>